<reference evidence="12 13" key="1">
    <citation type="submission" date="2024-01" db="EMBL/GenBank/DDBJ databases">
        <title>New evidence supports the origin of RcGTA from prophage.</title>
        <authorList>
            <person name="Xu Y."/>
            <person name="Liu B."/>
            <person name="Chen F."/>
        </authorList>
    </citation>
    <scope>NUCLEOTIDE SEQUENCE [LARGE SCALE GENOMIC DNA]</scope>
    <source>
        <strain evidence="12 13">CBW1107-2</strain>
    </source>
</reference>
<dbReference type="Gene3D" id="3.40.1190.20">
    <property type="match status" value="2"/>
</dbReference>
<evidence type="ECO:0000313" key="12">
    <source>
        <dbReference type="EMBL" id="MEX4006332.1"/>
    </source>
</evidence>
<proteinExistence type="predicted"/>
<evidence type="ECO:0000256" key="8">
    <source>
        <dbReference type="ARBA" id="ARBA00022777"/>
    </source>
</evidence>
<organism evidence="12 13">
    <name type="scientific">Neoaquamicrobium sediminum</name>
    <dbReference type="NCBI Taxonomy" id="1849104"/>
    <lineage>
        <taxon>Bacteria</taxon>
        <taxon>Pseudomonadati</taxon>
        <taxon>Pseudomonadota</taxon>
        <taxon>Alphaproteobacteria</taxon>
        <taxon>Hyphomicrobiales</taxon>
        <taxon>Phyllobacteriaceae</taxon>
        <taxon>Neoaquamicrobium</taxon>
    </lineage>
</organism>
<evidence type="ECO:0000313" key="13">
    <source>
        <dbReference type="Proteomes" id="UP001559025"/>
    </source>
</evidence>
<keyword evidence="6" id="KW-0479">Metal-binding</keyword>
<dbReference type="EC" id="2.7.1.50" evidence="4"/>
<dbReference type="Pfam" id="PF02110">
    <property type="entry name" value="HK"/>
    <property type="match status" value="2"/>
</dbReference>
<keyword evidence="5 12" id="KW-0808">Transferase</keyword>
<keyword evidence="9" id="KW-0067">ATP-binding</keyword>
<sequence>MSGDFPEQAAEMLQRLRGATPRVHCLMNTVVQKPVADGLSALGAIPSMTSSVDEVSGFVAKADALVVNLGTLDDQRRQAIRLALDTVQDKAKPWVLDPAHCDYSPPRATFAQELLARGPAVMRANASEFVLLSVPDTVVGVRTGASDLVRQGERSLAIENGHALTAKVTGTGCLSGAIIAAFLAVERDAFQAATAAMLVVGVAAEIAGETAHGPGSFEPAFLDALDRIGPAEITKRARVAHAQD</sequence>
<evidence type="ECO:0000256" key="10">
    <source>
        <dbReference type="ARBA" id="ARBA00022842"/>
    </source>
</evidence>
<evidence type="ECO:0000256" key="2">
    <source>
        <dbReference type="ARBA" id="ARBA00001946"/>
    </source>
</evidence>
<evidence type="ECO:0000256" key="7">
    <source>
        <dbReference type="ARBA" id="ARBA00022741"/>
    </source>
</evidence>
<dbReference type="PIRSF" id="PIRSF000513">
    <property type="entry name" value="Thz_kinase"/>
    <property type="match status" value="1"/>
</dbReference>
<dbReference type="EMBL" id="JAZHFV010000001">
    <property type="protein sequence ID" value="MEX4006332.1"/>
    <property type="molecule type" value="Genomic_DNA"/>
</dbReference>
<evidence type="ECO:0000256" key="11">
    <source>
        <dbReference type="ARBA" id="ARBA00022977"/>
    </source>
</evidence>
<evidence type="ECO:0000256" key="1">
    <source>
        <dbReference type="ARBA" id="ARBA00001771"/>
    </source>
</evidence>
<keyword evidence="13" id="KW-1185">Reference proteome</keyword>
<comment type="caution">
    <text evidence="12">The sequence shown here is derived from an EMBL/GenBank/DDBJ whole genome shotgun (WGS) entry which is preliminary data.</text>
</comment>
<dbReference type="InterPro" id="IPR000417">
    <property type="entry name" value="Hyethyz_kinase"/>
</dbReference>
<dbReference type="GO" id="GO:0004417">
    <property type="term" value="F:hydroxyethylthiazole kinase activity"/>
    <property type="evidence" value="ECO:0007669"/>
    <property type="project" value="UniProtKB-EC"/>
</dbReference>
<keyword evidence="11" id="KW-0784">Thiamine biosynthesis</keyword>
<keyword evidence="8 12" id="KW-0418">Kinase</keyword>
<protein>
    <recommendedName>
        <fullName evidence="4">hydroxyethylthiazole kinase</fullName>
        <ecNumber evidence="4">2.7.1.50</ecNumber>
    </recommendedName>
</protein>
<dbReference type="Proteomes" id="UP001559025">
    <property type="component" value="Unassembled WGS sequence"/>
</dbReference>
<evidence type="ECO:0000256" key="6">
    <source>
        <dbReference type="ARBA" id="ARBA00022723"/>
    </source>
</evidence>
<keyword evidence="10" id="KW-0460">Magnesium</keyword>
<comment type="pathway">
    <text evidence="3">Cofactor biosynthesis; thiamine diphosphate biosynthesis; 4-methyl-5-(2-phosphoethyl)-thiazole from 5-(2-hydroxyethyl)-4-methylthiazole: step 1/1.</text>
</comment>
<evidence type="ECO:0000256" key="5">
    <source>
        <dbReference type="ARBA" id="ARBA00022679"/>
    </source>
</evidence>
<keyword evidence="7" id="KW-0547">Nucleotide-binding</keyword>
<dbReference type="PRINTS" id="PR01099">
    <property type="entry name" value="HYETHTZKNASE"/>
</dbReference>
<dbReference type="SUPFAM" id="SSF53613">
    <property type="entry name" value="Ribokinase-like"/>
    <property type="match status" value="1"/>
</dbReference>
<comment type="catalytic activity">
    <reaction evidence="1">
        <text>5-(2-hydroxyethyl)-4-methylthiazole + ATP = 4-methyl-5-(2-phosphooxyethyl)-thiazole + ADP + H(+)</text>
        <dbReference type="Rhea" id="RHEA:24212"/>
        <dbReference type="ChEBI" id="CHEBI:15378"/>
        <dbReference type="ChEBI" id="CHEBI:17957"/>
        <dbReference type="ChEBI" id="CHEBI:30616"/>
        <dbReference type="ChEBI" id="CHEBI:58296"/>
        <dbReference type="ChEBI" id="CHEBI:456216"/>
        <dbReference type="EC" id="2.7.1.50"/>
    </reaction>
</comment>
<evidence type="ECO:0000256" key="3">
    <source>
        <dbReference type="ARBA" id="ARBA00004868"/>
    </source>
</evidence>
<accession>A0ABV3WNV9</accession>
<dbReference type="CDD" id="cd01170">
    <property type="entry name" value="THZ_kinase"/>
    <property type="match status" value="1"/>
</dbReference>
<name>A0ABV3WNV9_9HYPH</name>
<evidence type="ECO:0000256" key="9">
    <source>
        <dbReference type="ARBA" id="ARBA00022840"/>
    </source>
</evidence>
<gene>
    <name evidence="12" type="ORF">V1479_03385</name>
</gene>
<dbReference type="InterPro" id="IPR029056">
    <property type="entry name" value="Ribokinase-like"/>
</dbReference>
<dbReference type="RefSeq" id="WP_368801671.1">
    <property type="nucleotide sequence ID" value="NZ_JAZHFV010000001.1"/>
</dbReference>
<comment type="cofactor">
    <cofactor evidence="2">
        <name>Mg(2+)</name>
        <dbReference type="ChEBI" id="CHEBI:18420"/>
    </cofactor>
</comment>
<evidence type="ECO:0000256" key="4">
    <source>
        <dbReference type="ARBA" id="ARBA00012129"/>
    </source>
</evidence>